<feature type="chain" id="PRO_5045190326" evidence="4">
    <location>
        <begin position="29"/>
        <end position="331"/>
    </location>
</feature>
<name>A0ABY8D3J3_9HYPH</name>
<evidence type="ECO:0000256" key="2">
    <source>
        <dbReference type="ARBA" id="ARBA00007639"/>
    </source>
</evidence>
<dbReference type="PANTHER" id="PTHR46847">
    <property type="entry name" value="D-ALLOSE-BINDING PERIPLASMIC PROTEIN-RELATED"/>
    <property type="match status" value="1"/>
</dbReference>
<organism evidence="6 7">
    <name type="scientific">Sinorhizobium numidicum</name>
    <dbReference type="NCBI Taxonomy" id="680248"/>
    <lineage>
        <taxon>Bacteria</taxon>
        <taxon>Pseudomonadati</taxon>
        <taxon>Pseudomonadota</taxon>
        <taxon>Alphaproteobacteria</taxon>
        <taxon>Hyphomicrobiales</taxon>
        <taxon>Rhizobiaceae</taxon>
        <taxon>Sinorhizobium/Ensifer group</taxon>
        <taxon>Sinorhizobium</taxon>
    </lineage>
</organism>
<evidence type="ECO:0000313" key="6">
    <source>
        <dbReference type="EMBL" id="WEX85446.1"/>
    </source>
</evidence>
<reference evidence="6 7" key="1">
    <citation type="submission" date="2023-03" db="EMBL/GenBank/DDBJ databases">
        <authorList>
            <person name="Kaur S."/>
            <person name="Espinosa-Saiz D."/>
            <person name="Velazquez E."/>
            <person name="Menendez E."/>
            <person name="diCenzo G.C."/>
        </authorList>
    </citation>
    <scope>NUCLEOTIDE SEQUENCE [LARGE SCALE GENOMIC DNA]</scope>
    <source>
        <strain evidence="6 7">LMG 27395</strain>
        <plasmid evidence="6 7">unnamed</plasmid>
    </source>
</reference>
<dbReference type="InterPro" id="IPR028082">
    <property type="entry name" value="Peripla_BP_I"/>
</dbReference>
<dbReference type="Gene3D" id="3.40.50.2300">
    <property type="match status" value="2"/>
</dbReference>
<evidence type="ECO:0000256" key="1">
    <source>
        <dbReference type="ARBA" id="ARBA00004196"/>
    </source>
</evidence>
<feature type="domain" description="Periplasmic binding protein" evidence="5">
    <location>
        <begin position="40"/>
        <end position="297"/>
    </location>
</feature>
<dbReference type="EMBL" id="CP120372">
    <property type="protein sequence ID" value="WEX85446.1"/>
    <property type="molecule type" value="Genomic_DNA"/>
</dbReference>
<gene>
    <name evidence="6" type="ORF">PYH38_006416</name>
</gene>
<dbReference type="Pfam" id="PF13407">
    <property type="entry name" value="Peripla_BP_4"/>
    <property type="match status" value="1"/>
</dbReference>
<dbReference type="Proteomes" id="UP001235547">
    <property type="component" value="Plasmid unnamed"/>
</dbReference>
<dbReference type="SUPFAM" id="SSF53822">
    <property type="entry name" value="Periplasmic binding protein-like I"/>
    <property type="match status" value="1"/>
</dbReference>
<accession>A0ABY8D3J3</accession>
<evidence type="ECO:0000256" key="4">
    <source>
        <dbReference type="SAM" id="SignalP"/>
    </source>
</evidence>
<dbReference type="PANTHER" id="PTHR46847:SF1">
    <property type="entry name" value="D-ALLOSE-BINDING PERIPLASMIC PROTEIN-RELATED"/>
    <property type="match status" value="1"/>
</dbReference>
<keyword evidence="6" id="KW-0614">Plasmid</keyword>
<geneLocation type="plasmid" evidence="6 7">
    <name>unnamed</name>
</geneLocation>
<comment type="subcellular location">
    <subcellularLocation>
        <location evidence="1">Cell envelope</location>
    </subcellularLocation>
</comment>
<keyword evidence="3 4" id="KW-0732">Signal</keyword>
<dbReference type="RefSeq" id="WP_280736359.1">
    <property type="nucleotide sequence ID" value="NZ_CP120369.1"/>
</dbReference>
<evidence type="ECO:0000256" key="3">
    <source>
        <dbReference type="ARBA" id="ARBA00022729"/>
    </source>
</evidence>
<evidence type="ECO:0000259" key="5">
    <source>
        <dbReference type="Pfam" id="PF13407"/>
    </source>
</evidence>
<feature type="signal peptide" evidence="4">
    <location>
        <begin position="1"/>
        <end position="28"/>
    </location>
</feature>
<sequence>MANISVRLMTTGILAAAAATLAAGTSLAADRCEGKKPYLIYYATHAIAEPVWATVKKGAEQGADDNCLKIKWTQDDKFSIETTINRMETAITEKPDMLVITATDPTAMRPTIEKAKAAGIPMIAINVLDPAPKDQRVPYLIGIGADLYQSGVAAAEQVLKVNPHPKRGVVPNHVPGHVGLEQMAKGFTDTLAKAGAQTEVIAIGTDVSQSSAMLSNYFLAHPDTDAVFCMNSGPFCFETLLDVERRENLSKSVSNVTFDVSPALLDAIASGEAIAGIDQLMYLQGYLPAVIARTYLDYGMMPGADISTGPAIIDKSNLDKVKFRLMEGGLN</sequence>
<evidence type="ECO:0000313" key="7">
    <source>
        <dbReference type="Proteomes" id="UP001235547"/>
    </source>
</evidence>
<dbReference type="InterPro" id="IPR025997">
    <property type="entry name" value="SBP_2_dom"/>
</dbReference>
<protein>
    <submittedName>
        <fullName evidence="6">Substrate-binding domain-containing protein</fullName>
    </submittedName>
</protein>
<proteinExistence type="inferred from homology"/>
<comment type="similarity">
    <text evidence="2">Belongs to the bacterial solute-binding protein 2 family.</text>
</comment>
<keyword evidence="7" id="KW-1185">Reference proteome</keyword>